<dbReference type="InterPro" id="IPR004358">
    <property type="entry name" value="Sig_transdc_His_kin-like_C"/>
</dbReference>
<reference evidence="9 10" key="1">
    <citation type="submission" date="2018-08" db="EMBL/GenBank/DDBJ databases">
        <title>A genome reference for cultivated species of the human gut microbiota.</title>
        <authorList>
            <person name="Zou Y."/>
            <person name="Xue W."/>
            <person name="Luo G."/>
        </authorList>
    </citation>
    <scope>NUCLEOTIDE SEQUENCE [LARGE SCALE GENOMIC DNA]</scope>
    <source>
        <strain evidence="9 10">AM16-49B</strain>
    </source>
</reference>
<dbReference type="InterPro" id="IPR003661">
    <property type="entry name" value="HisK_dim/P_dom"/>
</dbReference>
<dbReference type="InterPro" id="IPR035965">
    <property type="entry name" value="PAS-like_dom_sf"/>
</dbReference>
<evidence type="ECO:0000256" key="5">
    <source>
        <dbReference type="ARBA" id="ARBA00022777"/>
    </source>
</evidence>
<dbReference type="RefSeq" id="WP_122295555.1">
    <property type="nucleotide sequence ID" value="NZ_CAXSLD010000020.1"/>
</dbReference>
<dbReference type="Pfam" id="PF02518">
    <property type="entry name" value="HATPase_c"/>
    <property type="match status" value="1"/>
</dbReference>
<dbReference type="SUPFAM" id="SSF55874">
    <property type="entry name" value="ATPase domain of HSP90 chaperone/DNA topoisomerase II/histidine kinase"/>
    <property type="match status" value="1"/>
</dbReference>
<evidence type="ECO:0000259" key="8">
    <source>
        <dbReference type="PROSITE" id="PS50113"/>
    </source>
</evidence>
<dbReference type="Pfam" id="PF08447">
    <property type="entry name" value="PAS_3"/>
    <property type="match status" value="1"/>
</dbReference>
<dbReference type="EC" id="2.7.13.3" evidence="2"/>
<evidence type="ECO:0000256" key="1">
    <source>
        <dbReference type="ARBA" id="ARBA00000085"/>
    </source>
</evidence>
<dbReference type="PANTHER" id="PTHR43711:SF31">
    <property type="entry name" value="HISTIDINE KINASE"/>
    <property type="match status" value="1"/>
</dbReference>
<dbReference type="InterPro" id="IPR013655">
    <property type="entry name" value="PAS_fold_3"/>
</dbReference>
<comment type="caution">
    <text evidence="9">The sequence shown here is derived from an EMBL/GenBank/DDBJ whole genome shotgun (WGS) entry which is preliminary data.</text>
</comment>
<dbReference type="PANTHER" id="PTHR43711">
    <property type="entry name" value="TWO-COMPONENT HISTIDINE KINASE"/>
    <property type="match status" value="1"/>
</dbReference>
<dbReference type="Proteomes" id="UP000283512">
    <property type="component" value="Unassembled WGS sequence"/>
</dbReference>
<dbReference type="InterPro" id="IPR036890">
    <property type="entry name" value="HATPase_C_sf"/>
</dbReference>
<organism evidence="9 10">
    <name type="scientific">Bacteroides caccae</name>
    <dbReference type="NCBI Taxonomy" id="47678"/>
    <lineage>
        <taxon>Bacteria</taxon>
        <taxon>Pseudomonadati</taxon>
        <taxon>Bacteroidota</taxon>
        <taxon>Bacteroidia</taxon>
        <taxon>Bacteroidales</taxon>
        <taxon>Bacteroidaceae</taxon>
        <taxon>Bacteroides</taxon>
    </lineage>
</organism>
<dbReference type="InterPro" id="IPR036097">
    <property type="entry name" value="HisK_dim/P_sf"/>
</dbReference>
<evidence type="ECO:0000259" key="7">
    <source>
        <dbReference type="PROSITE" id="PS50109"/>
    </source>
</evidence>
<dbReference type="Gene3D" id="1.10.287.130">
    <property type="match status" value="1"/>
</dbReference>
<evidence type="ECO:0000313" key="10">
    <source>
        <dbReference type="Proteomes" id="UP000283512"/>
    </source>
</evidence>
<dbReference type="SUPFAM" id="SSF55785">
    <property type="entry name" value="PYP-like sensor domain (PAS domain)"/>
    <property type="match status" value="2"/>
</dbReference>
<dbReference type="SMART" id="SM00387">
    <property type="entry name" value="HATPase_c"/>
    <property type="match status" value="1"/>
</dbReference>
<dbReference type="SMART" id="SM00388">
    <property type="entry name" value="HisKA"/>
    <property type="match status" value="1"/>
</dbReference>
<evidence type="ECO:0000256" key="4">
    <source>
        <dbReference type="ARBA" id="ARBA00022679"/>
    </source>
</evidence>
<dbReference type="Gene3D" id="3.30.450.20">
    <property type="entry name" value="PAS domain"/>
    <property type="match status" value="2"/>
</dbReference>
<feature type="domain" description="Histidine kinase" evidence="7">
    <location>
        <begin position="409"/>
        <end position="619"/>
    </location>
</feature>
<evidence type="ECO:0000256" key="6">
    <source>
        <dbReference type="ARBA" id="ARBA00023012"/>
    </source>
</evidence>
<proteinExistence type="predicted"/>
<gene>
    <name evidence="9" type="ORF">DW190_11460</name>
</gene>
<dbReference type="GO" id="GO:0000155">
    <property type="term" value="F:phosphorelay sensor kinase activity"/>
    <property type="evidence" value="ECO:0007669"/>
    <property type="project" value="InterPro"/>
</dbReference>
<dbReference type="EMBL" id="QRKD01000009">
    <property type="protein sequence ID" value="RHH89927.1"/>
    <property type="molecule type" value="Genomic_DNA"/>
</dbReference>
<sequence length="624" mass="71593">MSKQQDFVFLSKLMANANMGWWEANLATECYTCSEYISEILNLDETGTISFEDFNKRILNEEQGPTTVRSFDVQSMSEVVYLLKKQKGSVWMRSKICFREVDDKGNTIVYGIAEMQDGPDTAIACQALQRSERLLHNIYKNLPVGIELYNKEGVLVDLNDKELDLFHVDSKEELLGINIFENPVFPEEMKERLRNNEDADFTFRYDFSKLGEYYSNNKAEGTIDLVTKVTTLYDENHNPVNYLLINADKTETTVAYNKIQEFEEFFELIGDYAKVGYAHFNILSKQGHAQKSWYKNIGEESGTPLSEIIGTYKSFHPDDRDLILQFFEEVQKGNADKLSHKIRVFRENGECTWTHVNLFVRKYAPQDKVIELISINYDITDLKQIEEMLVNERDRAEASDRLKSAFLANMSHEIRTPLNAIVGFSSLLASAENVVEKELYNSLISHNNELLLNLINDIIDLSKIEAGYLELHQNWFNLTELLDECVAEYARLLPSGVELLTSYPEHDALVELDKLRIKQILNNFLSNALKNTIRGYVEVFYEIDKHCVRIGVKDTGRGIPQNMLEKIFERFEKVDSFAQGVGLGLSICKSIVDKMNGRIQVYSQLGLGTTFIAELPCHSILVNE</sequence>
<evidence type="ECO:0000256" key="3">
    <source>
        <dbReference type="ARBA" id="ARBA00022553"/>
    </source>
</evidence>
<dbReference type="InterPro" id="IPR000700">
    <property type="entry name" value="PAS-assoc_C"/>
</dbReference>
<dbReference type="CDD" id="cd00082">
    <property type="entry name" value="HisKA"/>
    <property type="match status" value="1"/>
</dbReference>
<accession>A0A414YSV1</accession>
<evidence type="ECO:0000256" key="2">
    <source>
        <dbReference type="ARBA" id="ARBA00012438"/>
    </source>
</evidence>
<protein>
    <recommendedName>
        <fullName evidence="2">histidine kinase</fullName>
        <ecNumber evidence="2">2.7.13.3</ecNumber>
    </recommendedName>
</protein>
<dbReference type="Pfam" id="PF00512">
    <property type="entry name" value="HisKA"/>
    <property type="match status" value="1"/>
</dbReference>
<name>A0A414YSV1_9BACE</name>
<dbReference type="PROSITE" id="PS50113">
    <property type="entry name" value="PAC"/>
    <property type="match status" value="1"/>
</dbReference>
<keyword evidence="6" id="KW-0902">Two-component regulatory system</keyword>
<comment type="catalytic activity">
    <reaction evidence="1">
        <text>ATP + protein L-histidine = ADP + protein N-phospho-L-histidine.</text>
        <dbReference type="EC" id="2.7.13.3"/>
    </reaction>
</comment>
<dbReference type="SUPFAM" id="SSF47384">
    <property type="entry name" value="Homodimeric domain of signal transducing histidine kinase"/>
    <property type="match status" value="1"/>
</dbReference>
<dbReference type="AlphaFoldDB" id="A0A414YSV1"/>
<dbReference type="PRINTS" id="PR00344">
    <property type="entry name" value="BCTRLSENSOR"/>
</dbReference>
<dbReference type="InterPro" id="IPR050736">
    <property type="entry name" value="Sensor_HK_Regulatory"/>
</dbReference>
<keyword evidence="4" id="KW-0808">Transferase</keyword>
<dbReference type="Gene3D" id="3.30.565.10">
    <property type="entry name" value="Histidine kinase-like ATPase, C-terminal domain"/>
    <property type="match status" value="1"/>
</dbReference>
<keyword evidence="3" id="KW-0597">Phosphoprotein</keyword>
<dbReference type="PROSITE" id="PS50109">
    <property type="entry name" value="HIS_KIN"/>
    <property type="match status" value="1"/>
</dbReference>
<dbReference type="InterPro" id="IPR003594">
    <property type="entry name" value="HATPase_dom"/>
</dbReference>
<dbReference type="InterPro" id="IPR005467">
    <property type="entry name" value="His_kinase_dom"/>
</dbReference>
<feature type="domain" description="PAC" evidence="8">
    <location>
        <begin position="338"/>
        <end position="391"/>
    </location>
</feature>
<keyword evidence="5 9" id="KW-0418">Kinase</keyword>
<evidence type="ECO:0000313" key="9">
    <source>
        <dbReference type="EMBL" id="RHH89927.1"/>
    </source>
</evidence>